<dbReference type="PANTHER" id="PTHR30612">
    <property type="entry name" value="SECA INNER MEMBRANE COMPONENT OF SEC PROTEIN SECRETION SYSTEM"/>
    <property type="match status" value="1"/>
</dbReference>
<evidence type="ECO:0000313" key="5">
    <source>
        <dbReference type="EMBL" id="CAF1184052.1"/>
    </source>
</evidence>
<dbReference type="Proteomes" id="UP000663829">
    <property type="component" value="Unassembled WGS sequence"/>
</dbReference>
<reference evidence="5" key="1">
    <citation type="submission" date="2021-02" db="EMBL/GenBank/DDBJ databases">
        <authorList>
            <person name="Nowell W R."/>
        </authorList>
    </citation>
    <scope>NUCLEOTIDE SEQUENCE</scope>
</reference>
<dbReference type="GO" id="GO:0006605">
    <property type="term" value="P:protein targeting"/>
    <property type="evidence" value="ECO:0007669"/>
    <property type="project" value="InterPro"/>
</dbReference>
<dbReference type="GO" id="GO:0006886">
    <property type="term" value="P:intracellular protein transport"/>
    <property type="evidence" value="ECO:0007669"/>
    <property type="project" value="InterPro"/>
</dbReference>
<dbReference type="InterPro" id="IPR000185">
    <property type="entry name" value="SecA"/>
</dbReference>
<dbReference type="GO" id="GO:0017038">
    <property type="term" value="P:protein import"/>
    <property type="evidence" value="ECO:0007669"/>
    <property type="project" value="InterPro"/>
</dbReference>
<evidence type="ECO:0000256" key="3">
    <source>
        <dbReference type="SAM" id="Coils"/>
    </source>
</evidence>
<dbReference type="SUPFAM" id="SSF53300">
    <property type="entry name" value="vWA-like"/>
    <property type="match status" value="1"/>
</dbReference>
<keyword evidence="7" id="KW-1185">Reference proteome</keyword>
<dbReference type="Proteomes" id="UP000681722">
    <property type="component" value="Unassembled WGS sequence"/>
</dbReference>
<evidence type="ECO:0000313" key="7">
    <source>
        <dbReference type="Proteomes" id="UP000663829"/>
    </source>
</evidence>
<evidence type="ECO:0000259" key="4">
    <source>
        <dbReference type="PROSITE" id="PS51196"/>
    </source>
</evidence>
<accession>A0A814V4G8</accession>
<name>A0A814V4G8_9BILA</name>
<organism evidence="5 7">
    <name type="scientific">Didymodactylos carnosus</name>
    <dbReference type="NCBI Taxonomy" id="1234261"/>
    <lineage>
        <taxon>Eukaryota</taxon>
        <taxon>Metazoa</taxon>
        <taxon>Spiralia</taxon>
        <taxon>Gnathifera</taxon>
        <taxon>Rotifera</taxon>
        <taxon>Eurotatoria</taxon>
        <taxon>Bdelloidea</taxon>
        <taxon>Philodinida</taxon>
        <taxon>Philodinidae</taxon>
        <taxon>Didymodactylos</taxon>
    </lineage>
</organism>
<evidence type="ECO:0000256" key="2">
    <source>
        <dbReference type="ARBA" id="ARBA00023010"/>
    </source>
</evidence>
<keyword evidence="1" id="KW-0813">Transport</keyword>
<dbReference type="GO" id="GO:0005524">
    <property type="term" value="F:ATP binding"/>
    <property type="evidence" value="ECO:0007669"/>
    <property type="project" value="InterPro"/>
</dbReference>
<dbReference type="EMBL" id="CAJNOQ010007955">
    <property type="protein sequence ID" value="CAF1184052.1"/>
    <property type="molecule type" value="Genomic_DNA"/>
</dbReference>
<dbReference type="InterPro" id="IPR014018">
    <property type="entry name" value="SecA_motor_DEAD"/>
</dbReference>
<keyword evidence="2" id="KW-0811">Translocation</keyword>
<sequence length="2890" mass="331278">MPPCSEKSIISLIYYISLKLADESILSDKTIQVPDQIEETIQKELDDLTGRLKAEKQDSEKVKNFLEQCRVHVKILNWSLAKPNLEMLLKELKPFDIQDMLRLIKKTDESAELITGQDIILLLGGTGSGKSTTIHYMAGSKMAATRVRELNHIAPVEVTNLALKNVVTSPHAMSETRYITSVPVNFKDIGIQENGGIVLCDTPGFLDTAGPEVDIANGIGLVRAIKKCKSVRPLLLISYKSIGDRLTGLKESAYTLVRLIPNIQDHFSSFSYGFTKYPEIERDSIHASLKDILDTLSESEKSNTAFCLLLGEMAEQTEDGANVIDPVGDESPKVLVKKLKRHSKTKIQDQLQKEHLAIICATKRADYPLIKYKLDELKDLQDVLKQDFIEQVYDDCIQHVSQHIHERYTETVSLFNRCLENQNMLTIDDIEQYQVCINHIAAAESLREVHLGSKTVQRGALIQNLITKVDIILKGLRDADMDDSSIKTGFDNVKLLSTFPDVDYKYKEICQHFFHRFTELVKAAEESILSNKFDQVAQSMTNAHLVLSTLGEHLKRADMEEMYKNIISSLLTHLRSVVERINTLLKTGQLDEFHINKLKDCVSILESAMDTIVLRDHVRIQDIKNIYESSISAIVNYFEKLCAMINNSTDKEINNSTNKEIDFMEMKRFVNEMNAIRTISALVSRTSESYHSTIERLIGGMQQLRRDAEQLLRHFDVKTDSIDYTRLFRYLAALENAEWIDSIRPGVYADVMRNIVYDILQYVQSLQASITTMDLDLEHFSNIENASKLVRQIDYMQPCEKSIPEFVQYRQNVHLRFDEAITSVFNFIKKTYNVEEESLYKQKEILQKFEEDKMEYDKLHPARLYLSKNGYQNVEALENKITCVENERKLLNLKDDQEICQLEVDMEKLRQIALKCAELPSKSSSSNPLVKTQSDKYLQDNGYENIDVLLKCKSDKATQLAELQQTRHIKAEEYKEVLEKLNVIRDEYYKLHTKGGTSSEGQSFLHQRGYENIGILENKIKCKKQEIKERASDDQAYVFSRLDGITAENALQYVEICKKVPSIKEKAHTSSRLLSDFMQGYSSFIQTEMDRCFNRVTSADQRETSQEQIFNNAQLLTDRLQEIIELEENCPNVSRVIKGSQIRQKWSQKLSDNLTEMDIQMKQYAGNHQNQQLKSKLDIAKSLSQLDIFLPGNKTYLDLYRTYQESFYQEFRDVHKQVMKYIENHDYVNVGSEMSNQDDGPNNQRALDQLNRSLCASVADLVEETQTRAIMLGSNMETKAVTSIVDNLRKIKNAKTFVSNYLDQTTQEKISSCIEEIESIVSGKIMRFLDSIEALVKANNFYEAETSMEYIIRIRQLIGTHFIANERTAKNVTERTEQLQNNLKQILDDVEKKYKNMSICDYIFNPPKEILDKLQQVACHNLKYNQALRTIIDICVNKFRESLRYAREGKRKDNVESNDDLGTTSSTTIFVSAVERNEIIRDYEAGLWSLPENLKNILEKELDNFKKDIEHQEKNNKNELDGIIQTDNISSLGKLMKKYEEQGMQNLACSLREEVLKKVEICKTKIDDDFDDNTKLAFNEAKKLYEYNEVLGKTIPEIERTYSQVWHRLVKTFNKLHECLMCIKNVETPELVEKSFDIFVAYINFRNEFAGKAPLPDNIDQKTNELYVILSQYFEENHKNYSNGLSKMNISEIHEALNAVKKWSSLLKKIKHFSQSYSGNDDTITDMAKIVERGRSYPEMAREVSSELVKIKNEIIHFELTTKQSDEYYEKLGAKLAAVQQVQELKEHVNNNIINVNTMEQECVSALKNKIDQVAPTAVSIIEREDLTTEDYDQFRLYYGNLSSFGKYVRVPNVDTKQVTEKMEEKVRGKVAALQKETTETSDANKIASSLISMKSISDNIPIFKDKIDGDIDKALQNYRTTQGEGLPLAQLGTILEKDPSGVGLIIISEHKCFRGHSISLFNRDTQQYDIDYVLTNLRGDDIDRDALRQCYNDEFNPTKSTYEALVKRYIAQIDQKKTRSQEINLGTLIADIELLAGRVKHKSKDITWDASVRDKIPKLMAHIFALWTLKNTQYYNEMKGASDRNTFLLQPHAAQIISILRILGIGYNGPAKVMGLMSNLVQIGTGEGKSVTLAVAASILALLGLDVSCACYSEYLSKRDYHEFLPIFNTLGVNDYIHYGTFNKLCERIINENGDIRNRVINLIVSGDNNPSLSSQVSKYRPKILLIDEVDVFFNEDFYGNVYTPLAQLKDSSITALTDRIWKERDAMATLQKMKQTPEYELCCAKFKGWEFLIEESVKDMLADLKTFQTHDYLVNEDKIAYKEQDGISYNMVYGYKTLFAYYHEHVQGKISKSSLDEYISIGIHCGSFSYAEIPCGFHRIVGVSGTLETLSTPERDIVQNIYHIQKNTYMPSVFGVNNRKFGKDTDIFIEDMNFYFQRIMAQTTAMVNAERSVLVFFGSKDKLNEFYDSNCLSPKKDKVDIITQEKLVTEKERLIKRSTTSGQITLLTREFGRGTDFVCRDQTVLSRGGVHVIQTFLSKELSEETQIMGRTARQGKEGSYCMIILDKDLEEFLITEADIMRMNQSGIKYETLSEKRNRFFKEQYANSSKFVEEAKKEHDKAQQFVKSLDKGTIQFVKTFLGEQNQGASGNIHSRTVCLMDATGSMSHLLQKSKNTVGTMFERASIILKENGIHTDCFQMQFAVYRNYSNQEDMILQSSPWETRSDNLRSFMDKIQASGGLGNEAIEIGLWHANNEYNIEEISQIILIGDMPANTKQEVEQRRQILGEAYWKNTKFKDKTYYQDELKKLKDKAIPIHAFFVATGAEKNFREIATQTGGRCEKLDINSESGALMLTDLVTEEILRNIGSSNGKGDALVQAYRSKFGKGYT</sequence>
<feature type="domain" description="SecA family profile" evidence="4">
    <location>
        <begin position="1989"/>
        <end position="2596"/>
    </location>
</feature>
<keyword evidence="3" id="KW-0175">Coiled coil</keyword>
<dbReference type="SUPFAM" id="SSF52540">
    <property type="entry name" value="P-loop containing nucleoside triphosphate hydrolases"/>
    <property type="match status" value="4"/>
</dbReference>
<dbReference type="OrthoDB" id="7614088at2759"/>
<dbReference type="PROSITE" id="PS51196">
    <property type="entry name" value="SECA_MOTOR_DEAD"/>
    <property type="match status" value="1"/>
</dbReference>
<dbReference type="InterPro" id="IPR027417">
    <property type="entry name" value="P-loop_NTPase"/>
</dbReference>
<dbReference type="InterPro" id="IPR036465">
    <property type="entry name" value="vWFA_dom_sf"/>
</dbReference>
<evidence type="ECO:0000256" key="1">
    <source>
        <dbReference type="ARBA" id="ARBA00022927"/>
    </source>
</evidence>
<dbReference type="InterPro" id="IPR011115">
    <property type="entry name" value="SecA_DEAD"/>
</dbReference>
<dbReference type="EMBL" id="CAJOBC010007957">
    <property type="protein sequence ID" value="CAF3948399.1"/>
    <property type="molecule type" value="Genomic_DNA"/>
</dbReference>
<dbReference type="GO" id="GO:0016020">
    <property type="term" value="C:membrane"/>
    <property type="evidence" value="ECO:0007669"/>
    <property type="project" value="InterPro"/>
</dbReference>
<dbReference type="Pfam" id="PF07517">
    <property type="entry name" value="SecA_DEAD"/>
    <property type="match status" value="1"/>
</dbReference>
<evidence type="ECO:0000313" key="6">
    <source>
        <dbReference type="EMBL" id="CAF3948399.1"/>
    </source>
</evidence>
<protein>
    <recommendedName>
        <fullName evidence="4">SecA family profile domain-containing protein</fullName>
    </recommendedName>
</protein>
<comment type="caution">
    <text evidence="5">The sequence shown here is derived from an EMBL/GenBank/DDBJ whole genome shotgun (WGS) entry which is preliminary data.</text>
</comment>
<dbReference type="PANTHER" id="PTHR30612:SF0">
    <property type="entry name" value="CHLOROPLAST PROTEIN-TRANSPORTING ATPASE"/>
    <property type="match status" value="1"/>
</dbReference>
<gene>
    <name evidence="5" type="ORF">GPM918_LOCUS22855</name>
    <name evidence="6" type="ORF">SRO942_LOCUS22856</name>
</gene>
<proteinExistence type="predicted"/>
<keyword evidence="1" id="KW-0653">Protein transport</keyword>
<feature type="coiled-coil region" evidence="3">
    <location>
        <begin position="1369"/>
        <end position="1396"/>
    </location>
</feature>
<dbReference type="Gene3D" id="3.40.50.300">
    <property type="entry name" value="P-loop containing nucleotide triphosphate hydrolases"/>
    <property type="match status" value="3"/>
</dbReference>